<reference evidence="1 2" key="1">
    <citation type="submission" date="2015-04" db="EMBL/GenBank/DDBJ databases">
        <title>Complete genome sequence of Schizopora paradoxa KUC8140, a cosmopolitan wood degrader in East Asia.</title>
        <authorList>
            <consortium name="DOE Joint Genome Institute"/>
            <person name="Min B."/>
            <person name="Park H."/>
            <person name="Jang Y."/>
            <person name="Kim J.-J."/>
            <person name="Kim K.H."/>
            <person name="Pangilinan J."/>
            <person name="Lipzen A."/>
            <person name="Riley R."/>
            <person name="Grigoriev I.V."/>
            <person name="Spatafora J.W."/>
            <person name="Choi I.-G."/>
        </authorList>
    </citation>
    <scope>NUCLEOTIDE SEQUENCE [LARGE SCALE GENOMIC DNA]</scope>
    <source>
        <strain evidence="1 2">KUC8140</strain>
    </source>
</reference>
<dbReference type="Proteomes" id="UP000053477">
    <property type="component" value="Unassembled WGS sequence"/>
</dbReference>
<dbReference type="STRING" id="27342.A0A0H2RER1"/>
<dbReference type="OrthoDB" id="3331419at2759"/>
<dbReference type="InParanoid" id="A0A0H2RER1"/>
<proteinExistence type="predicted"/>
<evidence type="ECO:0000313" key="2">
    <source>
        <dbReference type="Proteomes" id="UP000053477"/>
    </source>
</evidence>
<name>A0A0H2RER1_9AGAM</name>
<gene>
    <name evidence="1" type="ORF">SCHPADRAFT_1001242</name>
</gene>
<organism evidence="1 2">
    <name type="scientific">Schizopora paradoxa</name>
    <dbReference type="NCBI Taxonomy" id="27342"/>
    <lineage>
        <taxon>Eukaryota</taxon>
        <taxon>Fungi</taxon>
        <taxon>Dikarya</taxon>
        <taxon>Basidiomycota</taxon>
        <taxon>Agaricomycotina</taxon>
        <taxon>Agaricomycetes</taxon>
        <taxon>Hymenochaetales</taxon>
        <taxon>Schizoporaceae</taxon>
        <taxon>Schizopora</taxon>
    </lineage>
</organism>
<dbReference type="Gene3D" id="3.80.10.10">
    <property type="entry name" value="Ribonuclease Inhibitor"/>
    <property type="match status" value="1"/>
</dbReference>
<accession>A0A0H2RER1</accession>
<keyword evidence="2" id="KW-1185">Reference proteome</keyword>
<evidence type="ECO:0008006" key="3">
    <source>
        <dbReference type="Google" id="ProtNLM"/>
    </source>
</evidence>
<dbReference type="SUPFAM" id="SSF52047">
    <property type="entry name" value="RNI-like"/>
    <property type="match status" value="1"/>
</dbReference>
<evidence type="ECO:0000313" key="1">
    <source>
        <dbReference type="EMBL" id="KLO08008.1"/>
    </source>
</evidence>
<dbReference type="EMBL" id="KQ086110">
    <property type="protein sequence ID" value="KLO08008.1"/>
    <property type="molecule type" value="Genomic_DNA"/>
</dbReference>
<dbReference type="AlphaFoldDB" id="A0A0H2RER1"/>
<dbReference type="InterPro" id="IPR032675">
    <property type="entry name" value="LRR_dom_sf"/>
</dbReference>
<protein>
    <recommendedName>
        <fullName evidence="3">F-box domain-containing protein</fullName>
    </recommendedName>
</protein>
<sequence length="548" mass="63769">MAFTGLVVDEGEFNFLFSALEDFKNIGCDVEDEREIWCYDWLWRSKREMPTKFLASNAKAALKRMKSFKNILDVLTGSVVNAIKHVTEQSAHDVRVVGFSSLPDDVIARIFELHHEEMREEYRTSPSDSVYSPKVLSGICKRFRRIALHLPCLWEDVSSEFGREWVDLLRERCQNSKVFIDHPYETSKKAMDFLQHARPTNEWKELHIRYHGAKAGRMIFYRLCTSSQGKFKNLRNLTIEYNRFGLFFDNDDHDEVDTAASTTLLSDVDNMLLSQWKLPSVEILELKNIIPREMICPSLKHLTIDLDRDYPDSSWDIDDLHELFWRVPSIESLRLKFCRATVLPEGEYRDDSWPVHLLNLRFLSLDIMFNTHKKLIRRVMDMIDAPNASKLYIYMRHDSETDDVGPNDWLSGIFESQTGMIRTFPNVEDLEVVVEDVFCNALPYDKVLRAVPRVRNLSFNIPGGILAPVVKYIGETFGCLRDFRSLCIKNCAGWNTRDVDKLVEYFSGLAERGELGGFENLKLEGCSKFVKSKQEFEQLLGKRFIWKD</sequence>